<dbReference type="PANTHER" id="PTHR32027:SF0">
    <property type="entry name" value="CYTOSINE DEAMINASE"/>
    <property type="match status" value="1"/>
</dbReference>
<reference evidence="2 3" key="1">
    <citation type="journal article" date="2015" name="Appl. Environ. Microbiol.">
        <title>Nanoarchaeota, Their Sulfolobales Host, and Nanoarchaeota Virus Distribution across Yellowstone National Park Hot Springs.</title>
        <authorList>
            <person name="Munson-McGee J.H."/>
            <person name="Field E.K."/>
            <person name="Bateson M."/>
            <person name="Rooney C."/>
            <person name="Stepanauskas R."/>
            <person name="Young M.J."/>
        </authorList>
    </citation>
    <scope>NUCLEOTIDE SEQUENCE [LARGE SCALE GENOMIC DNA]</scope>
    <source>
        <strain evidence="2">SCGC AC-742_N10</strain>
    </source>
</reference>
<comment type="caution">
    <text evidence="2">The sequence shown here is derived from an EMBL/GenBank/DDBJ whole genome shotgun (WGS) entry which is preliminary data.</text>
</comment>
<dbReference type="Gene3D" id="3.20.20.140">
    <property type="entry name" value="Metal-dependent hydrolases"/>
    <property type="match status" value="1"/>
</dbReference>
<evidence type="ECO:0000313" key="3">
    <source>
        <dbReference type="Proteomes" id="UP000245638"/>
    </source>
</evidence>
<proteinExistence type="predicted"/>
<dbReference type="InterPro" id="IPR013108">
    <property type="entry name" value="Amidohydro_3"/>
</dbReference>
<sequence length="398" mass="44839">MRGMTIIKNVNMLGVKLSNITLTDGANTVIDAEGRIAFPSFFDMHIHLENALSLRETGENDSGTLNEAVERWAKIRDSLSVEELKNRIKKALILEIFNGVTHVRNHADTCSKNINSVKASLEVKEEMKDFVDIQVVAFPEQGIFNCNEDEFKRAVEISDIIGGKPDGEDNEDLGKKHLELISSLSLKLNKSIDSHIDQGDEPTRFSEYLLGLRNGHIALSHLTSIHSDNDEYVSRLIRLIKKRNASVISSPLTTVFLNGRFDKYPKRRGLTRIKQLLSEGVNVALGHDDFQNPFFPFGFGDIIQALWLAVLMEQANLKDAEVWIDLITRNAEIEWTLSTSFKPSEDIVILDAKSLREQLSTLSPRFMVIRKGKIIAYSNRSGEVFLNDSKINPYDLIA</sequence>
<dbReference type="Gene3D" id="2.30.40.10">
    <property type="entry name" value="Urease, subunit C, domain 1"/>
    <property type="match status" value="1"/>
</dbReference>
<name>A0A2T9XAA6_9CREN</name>
<dbReference type="Proteomes" id="UP000245638">
    <property type="component" value="Unassembled WGS sequence"/>
</dbReference>
<accession>A0A2T9XAA6</accession>
<dbReference type="PANTHER" id="PTHR32027">
    <property type="entry name" value="CYTOSINE DEAMINASE"/>
    <property type="match status" value="1"/>
</dbReference>
<feature type="domain" description="Amidohydrolase 3" evidence="1">
    <location>
        <begin position="216"/>
        <end position="297"/>
    </location>
</feature>
<dbReference type="EMBL" id="QEFD01000055">
    <property type="protein sequence ID" value="PVU77030.1"/>
    <property type="molecule type" value="Genomic_DNA"/>
</dbReference>
<organism evidence="2 3">
    <name type="scientific">Acidianus hospitalis</name>
    <dbReference type="NCBI Taxonomy" id="563177"/>
    <lineage>
        <taxon>Archaea</taxon>
        <taxon>Thermoproteota</taxon>
        <taxon>Thermoprotei</taxon>
        <taxon>Sulfolobales</taxon>
        <taxon>Sulfolobaceae</taxon>
        <taxon>Acidianus</taxon>
    </lineage>
</organism>
<gene>
    <name evidence="2" type="ORF">DDW13_01545</name>
</gene>
<dbReference type="Pfam" id="PF07969">
    <property type="entry name" value="Amidohydro_3"/>
    <property type="match status" value="1"/>
</dbReference>
<dbReference type="InterPro" id="IPR032466">
    <property type="entry name" value="Metal_Hydrolase"/>
</dbReference>
<evidence type="ECO:0000259" key="1">
    <source>
        <dbReference type="Pfam" id="PF07969"/>
    </source>
</evidence>
<dbReference type="SUPFAM" id="SSF51556">
    <property type="entry name" value="Metallo-dependent hydrolases"/>
    <property type="match status" value="1"/>
</dbReference>
<dbReference type="InterPro" id="IPR011059">
    <property type="entry name" value="Metal-dep_hydrolase_composite"/>
</dbReference>
<protein>
    <recommendedName>
        <fullName evidence="1">Amidohydrolase 3 domain-containing protein</fullName>
    </recommendedName>
</protein>
<dbReference type="InterPro" id="IPR052349">
    <property type="entry name" value="Metallo-hydrolase_Enzymes"/>
</dbReference>
<dbReference type="AlphaFoldDB" id="A0A2T9XAA6"/>
<dbReference type="GO" id="GO:0016814">
    <property type="term" value="F:hydrolase activity, acting on carbon-nitrogen (but not peptide) bonds, in cyclic amidines"/>
    <property type="evidence" value="ECO:0007669"/>
    <property type="project" value="TreeGrafter"/>
</dbReference>
<evidence type="ECO:0000313" key="2">
    <source>
        <dbReference type="EMBL" id="PVU77030.1"/>
    </source>
</evidence>